<accession>A0A5S9M6B6</accession>
<reference evidence="2 3" key="1">
    <citation type="submission" date="2019-12" db="EMBL/GenBank/DDBJ databases">
        <title>Full genome sequence of a Bacillus safensis strain isolated from commercially available natto in Indonesia.</title>
        <authorList>
            <person name="Yoshida M."/>
            <person name="Uomi M."/>
            <person name="Waturangi D."/>
            <person name="Ekaputri J.J."/>
            <person name="Setiamarga D.H.E."/>
        </authorList>
    </citation>
    <scope>NUCLEOTIDE SEQUENCE [LARGE SCALE GENOMIC DNA]</scope>
    <source>
        <strain evidence="2 3">IDN1</strain>
    </source>
</reference>
<sequence length="103" mass="11751">MHSEDMKENHYFSHESKKYGTLKDRLERGEVGFQLAGENIAYNYVDGPAAVEGWLNSEGHRKALLNKDYTHLGVGVKRKILHPKFHQENILNESSCMVAAAFF</sequence>
<dbReference type="SUPFAM" id="SSF55797">
    <property type="entry name" value="PR-1-like"/>
    <property type="match status" value="1"/>
</dbReference>
<dbReference type="CDD" id="cd05379">
    <property type="entry name" value="CAP_bacterial"/>
    <property type="match status" value="1"/>
</dbReference>
<dbReference type="Pfam" id="PF00188">
    <property type="entry name" value="CAP"/>
    <property type="match status" value="1"/>
</dbReference>
<dbReference type="PANTHER" id="PTHR31157:SF26">
    <property type="entry name" value="SCP-LIKE EXTRACELLULAR PROTEIN"/>
    <property type="match status" value="1"/>
</dbReference>
<dbReference type="AlphaFoldDB" id="A0A5S9M6B6"/>
<dbReference type="PANTHER" id="PTHR31157">
    <property type="entry name" value="SCP DOMAIN-CONTAINING PROTEIN"/>
    <property type="match status" value="1"/>
</dbReference>
<dbReference type="Proteomes" id="UP000464658">
    <property type="component" value="Chromosome"/>
</dbReference>
<dbReference type="Gene3D" id="3.40.33.10">
    <property type="entry name" value="CAP"/>
    <property type="match status" value="1"/>
</dbReference>
<feature type="domain" description="SCP" evidence="1">
    <location>
        <begin position="1"/>
        <end position="78"/>
    </location>
</feature>
<dbReference type="InterPro" id="IPR014044">
    <property type="entry name" value="CAP_dom"/>
</dbReference>
<evidence type="ECO:0000313" key="2">
    <source>
        <dbReference type="EMBL" id="BBP89067.1"/>
    </source>
</evidence>
<dbReference type="InterPro" id="IPR035940">
    <property type="entry name" value="CAP_sf"/>
</dbReference>
<dbReference type="EMBL" id="AP021906">
    <property type="protein sequence ID" value="BBP89067.1"/>
    <property type="molecule type" value="Genomic_DNA"/>
</dbReference>
<organism evidence="2 3">
    <name type="scientific">Bacillus safensis</name>
    <dbReference type="NCBI Taxonomy" id="561879"/>
    <lineage>
        <taxon>Bacteria</taxon>
        <taxon>Bacillati</taxon>
        <taxon>Bacillota</taxon>
        <taxon>Bacilli</taxon>
        <taxon>Bacillales</taxon>
        <taxon>Bacillaceae</taxon>
        <taxon>Bacillus</taxon>
    </lineage>
</organism>
<evidence type="ECO:0000313" key="3">
    <source>
        <dbReference type="Proteomes" id="UP000464658"/>
    </source>
</evidence>
<proteinExistence type="predicted"/>
<name>A0A5S9M6B6_BACIA</name>
<evidence type="ECO:0000259" key="1">
    <source>
        <dbReference type="Pfam" id="PF00188"/>
    </source>
</evidence>
<protein>
    <recommendedName>
        <fullName evidence="1">SCP domain-containing protein</fullName>
    </recommendedName>
</protein>
<gene>
    <name evidence="2" type="ORF">BsIDN1_26850</name>
</gene>